<dbReference type="Gene3D" id="1.10.10.10">
    <property type="entry name" value="Winged helix-like DNA-binding domain superfamily/Winged helix DNA-binding domain"/>
    <property type="match status" value="1"/>
</dbReference>
<dbReference type="EMBL" id="CP020743">
    <property type="protein sequence ID" value="ARJ22838.1"/>
    <property type="molecule type" value="Genomic_DNA"/>
</dbReference>
<keyword evidence="7" id="KW-0804">Transcription</keyword>
<dbReference type="SMART" id="SM00345">
    <property type="entry name" value="HTH_GNTR"/>
    <property type="match status" value="1"/>
</dbReference>
<keyword evidence="3" id="KW-0808">Transferase</keyword>
<evidence type="ECO:0000256" key="2">
    <source>
        <dbReference type="ARBA" id="ARBA00005384"/>
    </source>
</evidence>
<accession>A0A1W6AAJ0</accession>
<comment type="similarity">
    <text evidence="2">In the C-terminal section; belongs to the class-I pyridoxal-phosphate-dependent aminotransferase family.</text>
</comment>
<dbReference type="Pfam" id="PF00155">
    <property type="entry name" value="Aminotran_1_2"/>
    <property type="match status" value="1"/>
</dbReference>
<dbReference type="Pfam" id="PF00392">
    <property type="entry name" value="GntR"/>
    <property type="match status" value="1"/>
</dbReference>
<proteinExistence type="inferred from homology"/>
<dbReference type="GO" id="GO:0008483">
    <property type="term" value="F:transaminase activity"/>
    <property type="evidence" value="ECO:0007669"/>
    <property type="project" value="UniProtKB-KW"/>
</dbReference>
<dbReference type="InterPro" id="IPR015424">
    <property type="entry name" value="PyrdxlP-dep_Trfase"/>
</dbReference>
<gene>
    <name evidence="9" type="ORF">B7492_17300</name>
</gene>
<evidence type="ECO:0000259" key="8">
    <source>
        <dbReference type="PROSITE" id="PS50949"/>
    </source>
</evidence>
<dbReference type="Proteomes" id="UP000192932">
    <property type="component" value="Chromosome"/>
</dbReference>
<dbReference type="PROSITE" id="PS50949">
    <property type="entry name" value="HTH_GNTR"/>
    <property type="match status" value="1"/>
</dbReference>
<dbReference type="InterPro" id="IPR015421">
    <property type="entry name" value="PyrdxlP-dep_Trfase_major"/>
</dbReference>
<keyword evidence="6" id="KW-0238">DNA-binding</keyword>
<dbReference type="GO" id="GO:0030170">
    <property type="term" value="F:pyridoxal phosphate binding"/>
    <property type="evidence" value="ECO:0007669"/>
    <property type="project" value="InterPro"/>
</dbReference>
<keyword evidence="3" id="KW-0032">Aminotransferase</keyword>
<dbReference type="InterPro" id="IPR036390">
    <property type="entry name" value="WH_DNA-bd_sf"/>
</dbReference>
<dbReference type="CDD" id="cd07377">
    <property type="entry name" value="WHTH_GntR"/>
    <property type="match status" value="1"/>
</dbReference>
<dbReference type="GO" id="GO:0003677">
    <property type="term" value="F:DNA binding"/>
    <property type="evidence" value="ECO:0007669"/>
    <property type="project" value="UniProtKB-KW"/>
</dbReference>
<feature type="domain" description="HTH gntR-type" evidence="8">
    <location>
        <begin position="14"/>
        <end position="82"/>
    </location>
</feature>
<dbReference type="RefSeq" id="WP_085311910.1">
    <property type="nucleotide sequence ID" value="NZ_CP020743.1"/>
</dbReference>
<dbReference type="PANTHER" id="PTHR46577:SF1">
    <property type="entry name" value="HTH-TYPE TRANSCRIPTIONAL REGULATORY PROTEIN GABR"/>
    <property type="match status" value="1"/>
</dbReference>
<dbReference type="InterPro" id="IPR051446">
    <property type="entry name" value="HTH_trans_reg/aminotransferase"/>
</dbReference>
<keyword evidence="4" id="KW-0663">Pyridoxal phosphate</keyword>
<dbReference type="InterPro" id="IPR036388">
    <property type="entry name" value="WH-like_DNA-bd_sf"/>
</dbReference>
<evidence type="ECO:0000256" key="4">
    <source>
        <dbReference type="ARBA" id="ARBA00022898"/>
    </source>
</evidence>
<dbReference type="Gene3D" id="3.40.640.10">
    <property type="entry name" value="Type I PLP-dependent aspartate aminotransferase-like (Major domain)"/>
    <property type="match status" value="1"/>
</dbReference>
<comment type="cofactor">
    <cofactor evidence="1">
        <name>pyridoxal 5'-phosphate</name>
        <dbReference type="ChEBI" id="CHEBI:597326"/>
    </cofactor>
</comment>
<protein>
    <submittedName>
        <fullName evidence="9">GntR family transcriptional regulator</fullName>
    </submittedName>
</protein>
<reference evidence="9 10" key="1">
    <citation type="submission" date="2017-04" db="EMBL/GenBank/DDBJ databases">
        <title>The Characteristic of a Fine Plant Growth-Promoting Rhizobacteria Bacillus mycoides Gnyt1 and its Whole Genome Sequencing Analysis.</title>
        <authorList>
            <person name="Li J.H."/>
            <person name="Yao T."/>
        </authorList>
    </citation>
    <scope>NUCLEOTIDE SEQUENCE [LARGE SCALE GENOMIC DNA]</scope>
    <source>
        <strain evidence="9 10">Gnyt1</strain>
    </source>
</reference>
<evidence type="ECO:0000256" key="7">
    <source>
        <dbReference type="ARBA" id="ARBA00023163"/>
    </source>
</evidence>
<evidence type="ECO:0000256" key="1">
    <source>
        <dbReference type="ARBA" id="ARBA00001933"/>
    </source>
</evidence>
<dbReference type="PRINTS" id="PR00035">
    <property type="entry name" value="HTHGNTR"/>
</dbReference>
<organism evidence="9 10">
    <name type="scientific">Bacillus mycoides</name>
    <dbReference type="NCBI Taxonomy" id="1405"/>
    <lineage>
        <taxon>Bacteria</taxon>
        <taxon>Bacillati</taxon>
        <taxon>Bacillota</taxon>
        <taxon>Bacilli</taxon>
        <taxon>Bacillales</taxon>
        <taxon>Bacillaceae</taxon>
        <taxon>Bacillus</taxon>
        <taxon>Bacillus cereus group</taxon>
    </lineage>
</organism>
<sequence length="466" mass="53795">MKELIFNIDQSGNVPMYQQIYVYIRMQILSGKITYDTKLPSIRQLAELLNVSRNTTQVAYEQLLAEGYIRSENKKGYFVQANMSNQVLTYEPTVVTPRGRQKDIRKTIDFKIGTVDRENFPIAKWRSLTNKVLMDPIMYSYGEKQGDMLLRTAISDYLFQSRGVSAVNKQILIGSSTQHLLLILTLLLKKEFHRIAVEDPGYNGARELFSLQSFSVEPISVIENGLDVDQLCTTDTRLVYVTPTHHFPYGLTMPVSERLQLINWAEQVNGYIIEDDYDSEFRYIHQPVPSLHSIDSNDRTVYLSTFSKALLPSIRVSYMVLPKRLLPTYEKIGPLLEQTASSVHQRTLAYFISEGYWYAHLRKMKTLYKRKIKVLCEEINKHFKNNIKIKGYYSGIYVVIEVKTQMSEKDLINKAFSNGVTVYPCSQYFVKKAPKYPHIQLGLGNLSEHEITEGICKLANIWLEKN</sequence>
<name>A0A1W6AAJ0_BACMY</name>
<dbReference type="InterPro" id="IPR000524">
    <property type="entry name" value="Tscrpt_reg_HTH_GntR"/>
</dbReference>
<dbReference type="GO" id="GO:0003700">
    <property type="term" value="F:DNA-binding transcription factor activity"/>
    <property type="evidence" value="ECO:0007669"/>
    <property type="project" value="InterPro"/>
</dbReference>
<evidence type="ECO:0000256" key="6">
    <source>
        <dbReference type="ARBA" id="ARBA00023125"/>
    </source>
</evidence>
<dbReference type="SUPFAM" id="SSF53383">
    <property type="entry name" value="PLP-dependent transferases"/>
    <property type="match status" value="1"/>
</dbReference>
<evidence type="ECO:0000256" key="5">
    <source>
        <dbReference type="ARBA" id="ARBA00023015"/>
    </source>
</evidence>
<dbReference type="PANTHER" id="PTHR46577">
    <property type="entry name" value="HTH-TYPE TRANSCRIPTIONAL REGULATORY PROTEIN GABR"/>
    <property type="match status" value="1"/>
</dbReference>
<evidence type="ECO:0000313" key="10">
    <source>
        <dbReference type="Proteomes" id="UP000192932"/>
    </source>
</evidence>
<dbReference type="InterPro" id="IPR004839">
    <property type="entry name" value="Aminotransferase_I/II_large"/>
</dbReference>
<keyword evidence="5" id="KW-0805">Transcription regulation</keyword>
<evidence type="ECO:0000256" key="3">
    <source>
        <dbReference type="ARBA" id="ARBA00022576"/>
    </source>
</evidence>
<dbReference type="AlphaFoldDB" id="A0A1W6AAJ0"/>
<dbReference type="SUPFAM" id="SSF46785">
    <property type="entry name" value="Winged helix' DNA-binding domain"/>
    <property type="match status" value="1"/>
</dbReference>
<evidence type="ECO:0000313" key="9">
    <source>
        <dbReference type="EMBL" id="ARJ22838.1"/>
    </source>
</evidence>
<dbReference type="CDD" id="cd00609">
    <property type="entry name" value="AAT_like"/>
    <property type="match status" value="1"/>
</dbReference>